<dbReference type="EMBL" id="LJJB01000013">
    <property type="protein sequence ID" value="KQL44895.1"/>
    <property type="molecule type" value="Genomic_DNA"/>
</dbReference>
<reference evidence="6 7" key="1">
    <citation type="submission" date="2015-09" db="EMBL/GenBank/DDBJ databases">
        <title>Genome sequencing project for genomic taxonomy and phylogenomics of Bacillus-like bacteria.</title>
        <authorList>
            <person name="Liu B."/>
            <person name="Wang J."/>
            <person name="Zhu Y."/>
            <person name="Liu G."/>
            <person name="Chen Q."/>
            <person name="Chen Z."/>
            <person name="Lan J."/>
            <person name="Che J."/>
            <person name="Ge C."/>
            <person name="Shi H."/>
            <person name="Pan Z."/>
            <person name="Liu X."/>
        </authorList>
    </citation>
    <scope>NUCLEOTIDE SEQUENCE [LARGE SCALE GENOMIC DNA]</scope>
    <source>
        <strain evidence="6 7">DSM 8552</strain>
    </source>
</reference>
<evidence type="ECO:0000313" key="7">
    <source>
        <dbReference type="Proteomes" id="UP000051063"/>
    </source>
</evidence>
<keyword evidence="3" id="KW-0479">Metal-binding</keyword>
<dbReference type="InterPro" id="IPR036423">
    <property type="entry name" value="SOD-like_Cu/Zn_dom_sf"/>
</dbReference>
<comment type="similarity">
    <text evidence="1 3">Belongs to the Cu-Zn superoxide dismutase family.</text>
</comment>
<dbReference type="InterPro" id="IPR001424">
    <property type="entry name" value="SOD_Cu_Zn_dom"/>
</dbReference>
<dbReference type="PANTHER" id="PTHR10003">
    <property type="entry name" value="SUPEROXIDE DISMUTASE CU-ZN -RELATED"/>
    <property type="match status" value="1"/>
</dbReference>
<organism evidence="6 7">
    <name type="scientific">Brevibacillus choshinensis</name>
    <dbReference type="NCBI Taxonomy" id="54911"/>
    <lineage>
        <taxon>Bacteria</taxon>
        <taxon>Bacillati</taxon>
        <taxon>Bacillota</taxon>
        <taxon>Bacilli</taxon>
        <taxon>Bacillales</taxon>
        <taxon>Paenibacillaceae</taxon>
        <taxon>Brevibacillus</taxon>
    </lineage>
</organism>
<comment type="cofactor">
    <cofactor evidence="3">
        <name>Cu cation</name>
        <dbReference type="ChEBI" id="CHEBI:23378"/>
    </cofactor>
    <text evidence="3">Binds 1 copper ion per subunit.</text>
</comment>
<evidence type="ECO:0000256" key="3">
    <source>
        <dbReference type="RuleBase" id="RU000393"/>
    </source>
</evidence>
<keyword evidence="3" id="KW-0560">Oxidoreductase</keyword>
<dbReference type="InterPro" id="IPR018152">
    <property type="entry name" value="SOD_Cu/Zn_BS"/>
</dbReference>
<name>A0ABR5N322_BRECH</name>
<comment type="cofactor">
    <cofactor evidence="3">
        <name>Zn(2+)</name>
        <dbReference type="ChEBI" id="CHEBI:29105"/>
    </cofactor>
    <text evidence="3">Binds 1 zinc ion per subunit.</text>
</comment>
<evidence type="ECO:0000256" key="4">
    <source>
        <dbReference type="SAM" id="MobiDB-lite"/>
    </source>
</evidence>
<keyword evidence="3" id="KW-0186">Copper</keyword>
<proteinExistence type="inferred from homology"/>
<sequence length="174" mass="18843">MSMYHPNGYHPQSVSSQQGYRPTQSFAEIHGGPLAPDLQGYIVFTDVPYGTEVYVEVSGLPEYQPASGAQQPVGPFGFHVHDKSACVVGDPNDPFQSAGSHWNPTHQPHGNHAGDFPVLFSNDGYARMNFFTNKFQAADVVGKTIIIHQNPDDFRTQPSGNSGKRLACGVIQAG</sequence>
<keyword evidence="7" id="KW-1185">Reference proteome</keyword>
<comment type="catalytic activity">
    <reaction evidence="3">
        <text>2 superoxide + 2 H(+) = H2O2 + O2</text>
        <dbReference type="Rhea" id="RHEA:20696"/>
        <dbReference type="ChEBI" id="CHEBI:15378"/>
        <dbReference type="ChEBI" id="CHEBI:15379"/>
        <dbReference type="ChEBI" id="CHEBI:16240"/>
        <dbReference type="ChEBI" id="CHEBI:18421"/>
        <dbReference type="EC" id="1.15.1.1"/>
    </reaction>
</comment>
<evidence type="ECO:0000313" key="6">
    <source>
        <dbReference type="EMBL" id="KQL44895.1"/>
    </source>
</evidence>
<dbReference type="PROSITE" id="PS00332">
    <property type="entry name" value="SOD_CU_ZN_2"/>
    <property type="match status" value="1"/>
</dbReference>
<dbReference type="SUPFAM" id="SSF49329">
    <property type="entry name" value="Cu,Zn superoxide dismutase-like"/>
    <property type="match status" value="1"/>
</dbReference>
<gene>
    <name evidence="6" type="ORF">AN963_26520</name>
</gene>
<dbReference type="Gene3D" id="2.60.40.200">
    <property type="entry name" value="Superoxide dismutase, copper/zinc binding domain"/>
    <property type="match status" value="1"/>
</dbReference>
<accession>A0ABR5N322</accession>
<dbReference type="Pfam" id="PF00080">
    <property type="entry name" value="Sod_Cu"/>
    <property type="match status" value="1"/>
</dbReference>
<dbReference type="EC" id="1.15.1.1" evidence="3"/>
<dbReference type="InterPro" id="IPR024134">
    <property type="entry name" value="SOD_Cu/Zn_/chaperone"/>
</dbReference>
<feature type="compositionally biased region" description="Polar residues" evidence="4">
    <location>
        <begin position="10"/>
        <end position="21"/>
    </location>
</feature>
<dbReference type="Proteomes" id="UP000051063">
    <property type="component" value="Unassembled WGS sequence"/>
</dbReference>
<evidence type="ECO:0000256" key="1">
    <source>
        <dbReference type="ARBA" id="ARBA00010457"/>
    </source>
</evidence>
<keyword evidence="3" id="KW-0862">Zinc</keyword>
<comment type="function">
    <text evidence="2">Destroys radicals which are normally produced within the cells and which are toxic to biological systems. May play a role in favoring mycobacterial survival in phagocytes.</text>
</comment>
<feature type="domain" description="Superoxide dismutase copper/zinc binding" evidence="5">
    <location>
        <begin position="39"/>
        <end position="171"/>
    </location>
</feature>
<comment type="caution">
    <text evidence="6">The sequence shown here is derived from an EMBL/GenBank/DDBJ whole genome shotgun (WGS) entry which is preliminary data.</text>
</comment>
<protein>
    <recommendedName>
        <fullName evidence="3">Superoxide dismutase [Cu-Zn]</fullName>
        <ecNumber evidence="3">1.15.1.1</ecNumber>
    </recommendedName>
</protein>
<evidence type="ECO:0000259" key="5">
    <source>
        <dbReference type="Pfam" id="PF00080"/>
    </source>
</evidence>
<evidence type="ECO:0000256" key="2">
    <source>
        <dbReference type="ARBA" id="ARBA00024900"/>
    </source>
</evidence>
<feature type="region of interest" description="Disordered" evidence="4">
    <location>
        <begin position="1"/>
        <end position="21"/>
    </location>
</feature>